<dbReference type="Proteomes" id="UP001139000">
    <property type="component" value="Unassembled WGS sequence"/>
</dbReference>
<comment type="caution">
    <text evidence="1">The sequence shown here is derived from an EMBL/GenBank/DDBJ whole genome shotgun (WGS) entry which is preliminary data.</text>
</comment>
<dbReference type="EMBL" id="JAJTTC010000007">
    <property type="protein sequence ID" value="MCF0064420.1"/>
    <property type="molecule type" value="Genomic_DNA"/>
</dbReference>
<reference evidence="1" key="1">
    <citation type="submission" date="2021-12" db="EMBL/GenBank/DDBJ databases">
        <title>Novel species in genus Dyadobacter.</title>
        <authorList>
            <person name="Ma C."/>
        </authorList>
    </citation>
    <scope>NUCLEOTIDE SEQUENCE</scope>
    <source>
        <strain evidence="1">LJ419</strain>
    </source>
</reference>
<dbReference type="AlphaFoldDB" id="A0A9X1TH66"/>
<organism evidence="1 2">
    <name type="scientific">Dyadobacter chenwenxiniae</name>
    <dbReference type="NCBI Taxonomy" id="2906456"/>
    <lineage>
        <taxon>Bacteria</taxon>
        <taxon>Pseudomonadati</taxon>
        <taxon>Bacteroidota</taxon>
        <taxon>Cytophagia</taxon>
        <taxon>Cytophagales</taxon>
        <taxon>Spirosomataceae</taxon>
        <taxon>Dyadobacter</taxon>
    </lineage>
</organism>
<accession>A0A9X1TH66</accession>
<sequence length="122" mass="14560">MWFTPEQIATQALKKLLNQNRNKLEVEIAHILLTICDEKDLDELRFCTGDVQDWLNKKHVRYKDVVQIKRVLQNAWKLTPAKNSLTYSQFKFLTDGTIYEQTGKGRYYYLSRSRIYELNELL</sequence>
<dbReference type="RefSeq" id="WP_234657363.1">
    <property type="nucleotide sequence ID" value="NZ_CP094997.1"/>
</dbReference>
<proteinExistence type="predicted"/>
<evidence type="ECO:0000313" key="1">
    <source>
        <dbReference type="EMBL" id="MCF0064420.1"/>
    </source>
</evidence>
<keyword evidence="2" id="KW-1185">Reference proteome</keyword>
<evidence type="ECO:0000313" key="2">
    <source>
        <dbReference type="Proteomes" id="UP001139000"/>
    </source>
</evidence>
<name>A0A9X1TH66_9BACT</name>
<protein>
    <submittedName>
        <fullName evidence="1">Uncharacterized protein</fullName>
    </submittedName>
</protein>
<gene>
    <name evidence="1" type="ORF">LXM26_23095</name>
</gene>